<dbReference type="AlphaFoldDB" id="A0A9E9CA78"/>
<evidence type="ECO:0000313" key="1">
    <source>
        <dbReference type="EMBL" id="WAL60617.1"/>
    </source>
</evidence>
<sequence>MAWICTRTVPGSAATNNGSDLEGLADNTLWWNLSASFSPLAKHISQTLKNRQEKCCITSGSDWSKTHSLDCRRSWKFRTGAKSNRYPLLSCNIHWKGIHIIAT</sequence>
<proteinExistence type="predicted"/>
<evidence type="ECO:0000313" key="2">
    <source>
        <dbReference type="Proteomes" id="UP001163152"/>
    </source>
</evidence>
<gene>
    <name evidence="1" type="ORF">OXH18_01065</name>
</gene>
<reference evidence="1" key="1">
    <citation type="submission" date="2022-12" db="EMBL/GenBank/DDBJ databases">
        <title>Polyphasic identification of a Novel Hot-Spring Cyanobacterium Ocullathermofonsia sinensis gen nov. sp. nov. and Genomic Insights on its Adaptations to the Thermal Habitat.</title>
        <authorList>
            <person name="Daroch M."/>
            <person name="Tang J."/>
            <person name="Jiang Y."/>
        </authorList>
    </citation>
    <scope>NUCLEOTIDE SEQUENCE</scope>
    <source>
        <strain evidence="1">PKUAC-SCTA174</strain>
    </source>
</reference>
<dbReference type="Proteomes" id="UP001163152">
    <property type="component" value="Chromosome"/>
</dbReference>
<accession>A0A9E9CA78</accession>
<protein>
    <submittedName>
        <fullName evidence="1">Potassium-transporting ATPase subunit KdpA</fullName>
    </submittedName>
</protein>
<organism evidence="1 2">
    <name type="scientific">Thermocoleostomius sinensis A174</name>
    <dbReference type="NCBI Taxonomy" id="2016057"/>
    <lineage>
        <taxon>Bacteria</taxon>
        <taxon>Bacillati</taxon>
        <taxon>Cyanobacteriota</taxon>
        <taxon>Cyanophyceae</taxon>
        <taxon>Oculatellales</taxon>
        <taxon>Oculatellaceae</taxon>
        <taxon>Thermocoleostomius</taxon>
    </lineage>
</organism>
<dbReference type="InterPro" id="IPR004623">
    <property type="entry name" value="KdpA"/>
</dbReference>
<dbReference type="Pfam" id="PF03814">
    <property type="entry name" value="KdpA"/>
    <property type="match status" value="1"/>
</dbReference>
<keyword evidence="2" id="KW-1185">Reference proteome</keyword>
<dbReference type="EMBL" id="CP113797">
    <property type="protein sequence ID" value="WAL60617.1"/>
    <property type="molecule type" value="Genomic_DNA"/>
</dbReference>
<dbReference type="GO" id="GO:0008556">
    <property type="term" value="F:P-type potassium transmembrane transporter activity"/>
    <property type="evidence" value="ECO:0007669"/>
    <property type="project" value="InterPro"/>
</dbReference>
<dbReference type="KEGG" id="tsin:OXH18_01065"/>
<name>A0A9E9CA78_9CYAN</name>